<organism evidence="4 5">
    <name type="scientific">Evansella tamaricis</name>
    <dbReference type="NCBI Taxonomy" id="2069301"/>
    <lineage>
        <taxon>Bacteria</taxon>
        <taxon>Bacillati</taxon>
        <taxon>Bacillota</taxon>
        <taxon>Bacilli</taxon>
        <taxon>Bacillales</taxon>
        <taxon>Bacillaceae</taxon>
        <taxon>Evansella</taxon>
    </lineage>
</organism>
<dbReference type="RefSeq" id="WP_217066484.1">
    <property type="nucleotide sequence ID" value="NZ_JAHQCS010000096.1"/>
</dbReference>
<feature type="DNA-binding region" description="H-T-H motif" evidence="2">
    <location>
        <begin position="29"/>
        <end position="48"/>
    </location>
</feature>
<gene>
    <name evidence="4" type="ORF">KS419_11150</name>
</gene>
<dbReference type="PROSITE" id="PS50977">
    <property type="entry name" value="HTH_TETR_2"/>
    <property type="match status" value="1"/>
</dbReference>
<evidence type="ECO:0000313" key="4">
    <source>
        <dbReference type="EMBL" id="MBU9712298.1"/>
    </source>
</evidence>
<reference evidence="4 5" key="1">
    <citation type="submission" date="2021-06" db="EMBL/GenBank/DDBJ databases">
        <title>Bacillus sp. RD4P76, an endophyte from a halophyte.</title>
        <authorList>
            <person name="Sun J.-Q."/>
        </authorList>
    </citation>
    <scope>NUCLEOTIDE SEQUENCE [LARGE SCALE GENOMIC DNA]</scope>
    <source>
        <strain evidence="4 5">CGMCC 1.15917</strain>
    </source>
</reference>
<dbReference type="InterPro" id="IPR001647">
    <property type="entry name" value="HTH_TetR"/>
</dbReference>
<proteinExistence type="predicted"/>
<dbReference type="Pfam" id="PF00440">
    <property type="entry name" value="TetR_N"/>
    <property type="match status" value="1"/>
</dbReference>
<dbReference type="Proteomes" id="UP000784880">
    <property type="component" value="Unassembled WGS sequence"/>
</dbReference>
<evidence type="ECO:0000313" key="5">
    <source>
        <dbReference type="Proteomes" id="UP000784880"/>
    </source>
</evidence>
<name>A0ABS6JIZ6_9BACI</name>
<protein>
    <submittedName>
        <fullName evidence="4">TetR/AcrR family transcriptional regulator</fullName>
    </submittedName>
</protein>
<evidence type="ECO:0000256" key="1">
    <source>
        <dbReference type="ARBA" id="ARBA00023125"/>
    </source>
</evidence>
<comment type="caution">
    <text evidence="4">The sequence shown here is derived from an EMBL/GenBank/DDBJ whole genome shotgun (WGS) entry which is preliminary data.</text>
</comment>
<sequence length="188" mass="21184">MPPKNKFSKEQIIDAAFLIAKSEGLDNISMRKIAEKIGSSVAPIYVNFDNVDELKSAVVKKLVDISKEILEEQNSGQPFLDIGIASLLVAKEYKALFVDLTMKPNSYAEQYNQQMEKDLIARIKMDPVLEGFSQAEMMSILLKMKIFQTGLSIMVANQLLPEEFTEEQLIYLLQSTGNDIISSTRKQK</sequence>
<evidence type="ECO:0000259" key="3">
    <source>
        <dbReference type="PROSITE" id="PS50977"/>
    </source>
</evidence>
<dbReference type="EMBL" id="JAHQCS010000096">
    <property type="protein sequence ID" value="MBU9712298.1"/>
    <property type="molecule type" value="Genomic_DNA"/>
</dbReference>
<evidence type="ECO:0000256" key="2">
    <source>
        <dbReference type="PROSITE-ProRule" id="PRU00335"/>
    </source>
</evidence>
<keyword evidence="1 2" id="KW-0238">DNA-binding</keyword>
<keyword evidence="5" id="KW-1185">Reference proteome</keyword>
<accession>A0ABS6JIZ6</accession>
<feature type="domain" description="HTH tetR-type" evidence="3">
    <location>
        <begin position="6"/>
        <end position="66"/>
    </location>
</feature>